<name>A0ACC2DWS7_DIPCM</name>
<gene>
    <name evidence="1" type="ORF">O6H91_04G054000</name>
</gene>
<evidence type="ECO:0000313" key="2">
    <source>
        <dbReference type="Proteomes" id="UP001162992"/>
    </source>
</evidence>
<dbReference type="Proteomes" id="UP001162992">
    <property type="component" value="Chromosome 4"/>
</dbReference>
<protein>
    <submittedName>
        <fullName evidence="1">Uncharacterized protein</fullName>
    </submittedName>
</protein>
<evidence type="ECO:0000313" key="1">
    <source>
        <dbReference type="EMBL" id="KAJ7558751.1"/>
    </source>
</evidence>
<accession>A0ACC2DWS7</accession>
<sequence>MTQTALRMLQTVFQQRLGASPSLLILNNIADLKEIVLLPSEVQEDKDVGFSTVAPEASLVALLFEKEDLHQPSLTAVSMEEGTTKHKLNSLEAEIADLPTLSSTVLTIPGQSSLEFEFQPLSVLIHL</sequence>
<dbReference type="EMBL" id="CM055095">
    <property type="protein sequence ID" value="KAJ7558751.1"/>
    <property type="molecule type" value="Genomic_DNA"/>
</dbReference>
<reference evidence="2" key="1">
    <citation type="journal article" date="2024" name="Proc. Natl. Acad. Sci. U.S.A.">
        <title>Extraordinary preservation of gene collinearity over three hundred million years revealed in homosporous lycophytes.</title>
        <authorList>
            <person name="Li C."/>
            <person name="Wickell D."/>
            <person name="Kuo L.Y."/>
            <person name="Chen X."/>
            <person name="Nie B."/>
            <person name="Liao X."/>
            <person name="Peng D."/>
            <person name="Ji J."/>
            <person name="Jenkins J."/>
            <person name="Williams M."/>
            <person name="Shu S."/>
            <person name="Plott C."/>
            <person name="Barry K."/>
            <person name="Rajasekar S."/>
            <person name="Grimwood J."/>
            <person name="Han X."/>
            <person name="Sun S."/>
            <person name="Hou Z."/>
            <person name="He W."/>
            <person name="Dai G."/>
            <person name="Sun C."/>
            <person name="Schmutz J."/>
            <person name="Leebens-Mack J.H."/>
            <person name="Li F.W."/>
            <person name="Wang L."/>
        </authorList>
    </citation>
    <scope>NUCLEOTIDE SEQUENCE [LARGE SCALE GENOMIC DNA]</scope>
    <source>
        <strain evidence="2">cv. PW_Plant_1</strain>
    </source>
</reference>
<keyword evidence="2" id="KW-1185">Reference proteome</keyword>
<comment type="caution">
    <text evidence="1">The sequence shown here is derived from an EMBL/GenBank/DDBJ whole genome shotgun (WGS) entry which is preliminary data.</text>
</comment>
<proteinExistence type="predicted"/>
<organism evidence="1 2">
    <name type="scientific">Diphasiastrum complanatum</name>
    <name type="common">Issler's clubmoss</name>
    <name type="synonym">Lycopodium complanatum</name>
    <dbReference type="NCBI Taxonomy" id="34168"/>
    <lineage>
        <taxon>Eukaryota</taxon>
        <taxon>Viridiplantae</taxon>
        <taxon>Streptophyta</taxon>
        <taxon>Embryophyta</taxon>
        <taxon>Tracheophyta</taxon>
        <taxon>Lycopodiopsida</taxon>
        <taxon>Lycopodiales</taxon>
        <taxon>Lycopodiaceae</taxon>
        <taxon>Lycopodioideae</taxon>
        <taxon>Diphasiastrum</taxon>
    </lineage>
</organism>